<accession>A0ABR1UK78</accession>
<sequence>MGMLISGRVIQGIGASGISVLGETIICDLVPLRERGTYMAAVLGMVALGTSLGPLFGGLIVSYSTWRWAFYMALPIGGPALVLLFLFLNVNYDKSSTLATKLTRLDWLGNAVFVGASSSVLIALSWAGAEHPWSSYQVLVPLLVGVAGLAGFLVLEASPRLAPNPMMPLHLFADRVTAAVFAITFLHGVVLMWTMYFLPVYFQGVLGATPYRSGVMLLPTILVMIPGAMAGGLLMSKFGRYKPLLVLGFALVVVGFGLFSLLDEHSSVGAWVGFQVVESLGAGLAVPTLLPALLAPLSDADTALATGTWAFTRGFGTVWGVAIAGAVFSNRAAQLASSGAISSSATVAAEFAAGGAYQDATARFLDSLSASPETRAEVVAVQSGALRRSWQVAIAFAAAGFVVAVLLKEVPLREELDSEFGMTEKGSANKSEEEATE</sequence>
<feature type="transmembrane region" description="Helical" evidence="7">
    <location>
        <begin position="176"/>
        <end position="196"/>
    </location>
</feature>
<feature type="transmembrane region" description="Helical" evidence="7">
    <location>
        <begin position="38"/>
        <end position="62"/>
    </location>
</feature>
<evidence type="ECO:0000256" key="6">
    <source>
        <dbReference type="ARBA" id="ARBA00023180"/>
    </source>
</evidence>
<evidence type="ECO:0000313" key="10">
    <source>
        <dbReference type="Proteomes" id="UP001446871"/>
    </source>
</evidence>
<feature type="domain" description="Major facilitator superfamily (MFS) profile" evidence="8">
    <location>
        <begin position="1"/>
        <end position="357"/>
    </location>
</feature>
<dbReference type="EMBL" id="JAQQWM010000006">
    <property type="protein sequence ID" value="KAK8059122.1"/>
    <property type="molecule type" value="Genomic_DNA"/>
</dbReference>
<dbReference type="InterPro" id="IPR011701">
    <property type="entry name" value="MFS"/>
</dbReference>
<evidence type="ECO:0000313" key="9">
    <source>
        <dbReference type="EMBL" id="KAK8059122.1"/>
    </source>
</evidence>
<evidence type="ECO:0000256" key="7">
    <source>
        <dbReference type="SAM" id="Phobius"/>
    </source>
</evidence>
<evidence type="ECO:0000256" key="4">
    <source>
        <dbReference type="ARBA" id="ARBA00022989"/>
    </source>
</evidence>
<dbReference type="PROSITE" id="PS50850">
    <property type="entry name" value="MFS"/>
    <property type="match status" value="1"/>
</dbReference>
<dbReference type="InterPro" id="IPR020846">
    <property type="entry name" value="MFS_dom"/>
</dbReference>
<dbReference type="Gene3D" id="1.20.1250.20">
    <property type="entry name" value="MFS general substrate transporter like domains"/>
    <property type="match status" value="1"/>
</dbReference>
<gene>
    <name evidence="9" type="ORF">PG996_009052</name>
</gene>
<dbReference type="Pfam" id="PF07690">
    <property type="entry name" value="MFS_1"/>
    <property type="match status" value="1"/>
</dbReference>
<keyword evidence="2" id="KW-0813">Transport</keyword>
<dbReference type="Gene3D" id="1.20.1720.10">
    <property type="entry name" value="Multidrug resistance protein D"/>
    <property type="match status" value="1"/>
</dbReference>
<keyword evidence="10" id="KW-1185">Reference proteome</keyword>
<name>A0ABR1UK78_9PEZI</name>
<feature type="transmembrane region" description="Helical" evidence="7">
    <location>
        <begin position="108"/>
        <end position="129"/>
    </location>
</feature>
<evidence type="ECO:0000256" key="3">
    <source>
        <dbReference type="ARBA" id="ARBA00022692"/>
    </source>
</evidence>
<keyword evidence="6" id="KW-0325">Glycoprotein</keyword>
<evidence type="ECO:0000256" key="5">
    <source>
        <dbReference type="ARBA" id="ARBA00023136"/>
    </source>
</evidence>
<dbReference type="SUPFAM" id="SSF103473">
    <property type="entry name" value="MFS general substrate transporter"/>
    <property type="match status" value="1"/>
</dbReference>
<keyword evidence="5 7" id="KW-0472">Membrane</keyword>
<keyword evidence="4 7" id="KW-1133">Transmembrane helix</keyword>
<dbReference type="Proteomes" id="UP001446871">
    <property type="component" value="Unassembled WGS sequence"/>
</dbReference>
<evidence type="ECO:0000256" key="2">
    <source>
        <dbReference type="ARBA" id="ARBA00022448"/>
    </source>
</evidence>
<organism evidence="9 10">
    <name type="scientific">Apiospora saccharicola</name>
    <dbReference type="NCBI Taxonomy" id="335842"/>
    <lineage>
        <taxon>Eukaryota</taxon>
        <taxon>Fungi</taxon>
        <taxon>Dikarya</taxon>
        <taxon>Ascomycota</taxon>
        <taxon>Pezizomycotina</taxon>
        <taxon>Sordariomycetes</taxon>
        <taxon>Xylariomycetidae</taxon>
        <taxon>Amphisphaeriales</taxon>
        <taxon>Apiosporaceae</taxon>
        <taxon>Apiospora</taxon>
    </lineage>
</organism>
<feature type="transmembrane region" description="Helical" evidence="7">
    <location>
        <begin position="68"/>
        <end position="88"/>
    </location>
</feature>
<comment type="caution">
    <text evidence="9">The sequence shown here is derived from an EMBL/GenBank/DDBJ whole genome shotgun (WGS) entry which is preliminary data.</text>
</comment>
<feature type="transmembrane region" description="Helical" evidence="7">
    <location>
        <begin position="244"/>
        <end position="262"/>
    </location>
</feature>
<feature type="transmembrane region" description="Helical" evidence="7">
    <location>
        <begin position="390"/>
        <end position="407"/>
    </location>
</feature>
<feature type="transmembrane region" description="Helical" evidence="7">
    <location>
        <begin position="216"/>
        <end position="235"/>
    </location>
</feature>
<keyword evidence="3 7" id="KW-0812">Transmembrane</keyword>
<evidence type="ECO:0000256" key="1">
    <source>
        <dbReference type="ARBA" id="ARBA00004141"/>
    </source>
</evidence>
<feature type="transmembrane region" description="Helical" evidence="7">
    <location>
        <begin position="135"/>
        <end position="155"/>
    </location>
</feature>
<comment type="subcellular location">
    <subcellularLocation>
        <location evidence="1">Membrane</location>
        <topology evidence="1">Multi-pass membrane protein</topology>
    </subcellularLocation>
</comment>
<dbReference type="PRINTS" id="PR01036">
    <property type="entry name" value="TCRTETB"/>
</dbReference>
<evidence type="ECO:0000259" key="8">
    <source>
        <dbReference type="PROSITE" id="PS50850"/>
    </source>
</evidence>
<dbReference type="PANTHER" id="PTHR23501">
    <property type="entry name" value="MAJOR FACILITATOR SUPERFAMILY"/>
    <property type="match status" value="1"/>
</dbReference>
<protein>
    <recommendedName>
        <fullName evidence="8">Major facilitator superfamily (MFS) profile domain-containing protein</fullName>
    </recommendedName>
</protein>
<dbReference type="InterPro" id="IPR036259">
    <property type="entry name" value="MFS_trans_sf"/>
</dbReference>
<reference evidence="9 10" key="1">
    <citation type="submission" date="2023-01" db="EMBL/GenBank/DDBJ databases">
        <title>Analysis of 21 Apiospora genomes using comparative genomics revels a genus with tremendous synthesis potential of carbohydrate active enzymes and secondary metabolites.</title>
        <authorList>
            <person name="Sorensen T."/>
        </authorList>
    </citation>
    <scope>NUCLEOTIDE SEQUENCE [LARGE SCALE GENOMIC DNA]</scope>
    <source>
        <strain evidence="9 10">CBS 83171</strain>
    </source>
</reference>
<dbReference type="PANTHER" id="PTHR23501:SF187">
    <property type="entry name" value="MAJOR FACILITATOR SUPERFAMILY (MFS) PROFILE DOMAIN-CONTAINING PROTEIN"/>
    <property type="match status" value="1"/>
</dbReference>
<proteinExistence type="predicted"/>